<keyword evidence="6 7" id="KW-0472">Membrane</keyword>
<name>A0A177K5X8_9MICO</name>
<feature type="transmembrane region" description="Helical" evidence="7">
    <location>
        <begin position="307"/>
        <end position="326"/>
    </location>
</feature>
<dbReference type="InterPro" id="IPR002656">
    <property type="entry name" value="Acyl_transf_3_dom"/>
</dbReference>
<feature type="transmembrane region" description="Helical" evidence="7">
    <location>
        <begin position="60"/>
        <end position="77"/>
    </location>
</feature>
<comment type="subcellular location">
    <subcellularLocation>
        <location evidence="1">Cell membrane</location>
        <topology evidence="1">Multi-pass membrane protein</topology>
    </subcellularLocation>
</comment>
<sequence length="355" mass="38741">MWGSLWRSEQPSRDGRVEWVDAGKGLAIALVVLFHSARWFAGVAGDVSGWLWINDLLATMRMPLFFTLAGLFAAKWAKAPLAQLWNAKLRLFVWVFLLWEVLGLGPYLLGQAAHGIEINPRREVFDTAISPLIPRFELWFIWALALFFLLNKALRAVPTAVTLPIAALASVIGFTGILPFPSPSWTGVCKYYVFFLIGMTWRRALFAYAARSGWILRSLVFVSWAAAAWAVTVFDLSGLPGLYPALACLGVLAGIAISQVLQRSAWLVGLGSRTLPVYLAHTPIVILLAAAVSLIADHAVVRSAAPVLPAAAALAAIGLSLGLYRISRRTFFRFLFDPPPRLLVAHPAGPTSAAR</sequence>
<evidence type="ECO:0000259" key="8">
    <source>
        <dbReference type="Pfam" id="PF01757"/>
    </source>
</evidence>
<evidence type="ECO:0000256" key="4">
    <source>
        <dbReference type="ARBA" id="ARBA00022692"/>
    </source>
</evidence>
<dbReference type="PANTHER" id="PTHR40074">
    <property type="entry name" value="O-ACETYLTRANSFERASE WECH"/>
    <property type="match status" value="1"/>
</dbReference>
<evidence type="ECO:0000256" key="5">
    <source>
        <dbReference type="ARBA" id="ARBA00022989"/>
    </source>
</evidence>
<evidence type="ECO:0000256" key="3">
    <source>
        <dbReference type="ARBA" id="ARBA00022475"/>
    </source>
</evidence>
<comment type="similarity">
    <text evidence="2">Belongs to the acyltransferase 3 family.</text>
</comment>
<keyword evidence="4 7" id="KW-0812">Transmembrane</keyword>
<proteinExistence type="inferred from homology"/>
<dbReference type="GO" id="GO:0016413">
    <property type="term" value="F:O-acetyltransferase activity"/>
    <property type="evidence" value="ECO:0007669"/>
    <property type="project" value="TreeGrafter"/>
</dbReference>
<dbReference type="AlphaFoldDB" id="A0A177K5X8"/>
<reference evidence="9 10" key="1">
    <citation type="submission" date="2016-02" db="EMBL/GenBank/DDBJ databases">
        <authorList>
            <person name="Wen L."/>
            <person name="He K."/>
            <person name="Yang H."/>
        </authorList>
    </citation>
    <scope>NUCLEOTIDE SEQUENCE [LARGE SCALE GENOMIC DNA]</scope>
    <source>
        <strain evidence="9 10">CD11_3</strain>
    </source>
</reference>
<dbReference type="Proteomes" id="UP000076998">
    <property type="component" value="Unassembled WGS sequence"/>
</dbReference>
<evidence type="ECO:0000256" key="1">
    <source>
        <dbReference type="ARBA" id="ARBA00004651"/>
    </source>
</evidence>
<feature type="transmembrane region" description="Helical" evidence="7">
    <location>
        <begin position="21"/>
        <end position="40"/>
    </location>
</feature>
<feature type="transmembrane region" description="Helical" evidence="7">
    <location>
        <begin position="274"/>
        <end position="295"/>
    </location>
</feature>
<evidence type="ECO:0000256" key="7">
    <source>
        <dbReference type="SAM" id="Phobius"/>
    </source>
</evidence>
<keyword evidence="3" id="KW-1003">Cell membrane</keyword>
<feature type="transmembrane region" description="Helical" evidence="7">
    <location>
        <begin position="242"/>
        <end position="262"/>
    </location>
</feature>
<accession>A0A177K5X8</accession>
<feature type="transmembrane region" description="Helical" evidence="7">
    <location>
        <begin position="129"/>
        <end position="150"/>
    </location>
</feature>
<evidence type="ECO:0000313" key="10">
    <source>
        <dbReference type="Proteomes" id="UP000076998"/>
    </source>
</evidence>
<evidence type="ECO:0000256" key="6">
    <source>
        <dbReference type="ARBA" id="ARBA00023136"/>
    </source>
</evidence>
<dbReference type="RefSeq" id="WP_064003586.1">
    <property type="nucleotide sequence ID" value="NZ_LSTV01000005.1"/>
</dbReference>
<feature type="transmembrane region" description="Helical" evidence="7">
    <location>
        <begin position="157"/>
        <end position="178"/>
    </location>
</feature>
<organism evidence="9 10">
    <name type="scientific">Microbacterium oleivorans</name>
    <dbReference type="NCBI Taxonomy" id="273677"/>
    <lineage>
        <taxon>Bacteria</taxon>
        <taxon>Bacillati</taxon>
        <taxon>Actinomycetota</taxon>
        <taxon>Actinomycetes</taxon>
        <taxon>Micrococcales</taxon>
        <taxon>Microbacteriaceae</taxon>
        <taxon>Microbacterium</taxon>
    </lineage>
</organism>
<dbReference type="Pfam" id="PF01757">
    <property type="entry name" value="Acyl_transf_3"/>
    <property type="match status" value="1"/>
</dbReference>
<protein>
    <recommendedName>
        <fullName evidence="8">Acyltransferase 3 domain-containing protein</fullName>
    </recommendedName>
</protein>
<dbReference type="GO" id="GO:0005886">
    <property type="term" value="C:plasma membrane"/>
    <property type="evidence" value="ECO:0007669"/>
    <property type="project" value="UniProtKB-SubCell"/>
</dbReference>
<gene>
    <name evidence="9" type="ORF">AYL44_12285</name>
</gene>
<dbReference type="EMBL" id="LSTV01000005">
    <property type="protein sequence ID" value="OAH48808.1"/>
    <property type="molecule type" value="Genomic_DNA"/>
</dbReference>
<evidence type="ECO:0000256" key="2">
    <source>
        <dbReference type="ARBA" id="ARBA00007400"/>
    </source>
</evidence>
<feature type="transmembrane region" description="Helical" evidence="7">
    <location>
        <begin position="184"/>
        <end position="202"/>
    </location>
</feature>
<evidence type="ECO:0000313" key="9">
    <source>
        <dbReference type="EMBL" id="OAH48808.1"/>
    </source>
</evidence>
<keyword evidence="5 7" id="KW-1133">Transmembrane helix</keyword>
<dbReference type="PANTHER" id="PTHR40074:SF2">
    <property type="entry name" value="O-ACETYLTRANSFERASE WECH"/>
    <property type="match status" value="1"/>
</dbReference>
<feature type="domain" description="Acyltransferase 3" evidence="8">
    <location>
        <begin position="18"/>
        <end position="324"/>
    </location>
</feature>
<comment type="caution">
    <text evidence="9">The sequence shown here is derived from an EMBL/GenBank/DDBJ whole genome shotgun (WGS) entry which is preliminary data.</text>
</comment>
<feature type="transmembrane region" description="Helical" evidence="7">
    <location>
        <begin position="214"/>
        <end position="236"/>
    </location>
</feature>
<dbReference type="GO" id="GO:0009246">
    <property type="term" value="P:enterobacterial common antigen biosynthetic process"/>
    <property type="evidence" value="ECO:0007669"/>
    <property type="project" value="TreeGrafter"/>
</dbReference>
<feature type="transmembrane region" description="Helical" evidence="7">
    <location>
        <begin position="89"/>
        <end position="109"/>
    </location>
</feature>